<proteinExistence type="inferred from homology"/>
<dbReference type="Pfam" id="PF00733">
    <property type="entry name" value="Asn_synthase"/>
    <property type="match status" value="1"/>
</dbReference>
<dbReference type="InterPro" id="IPR001962">
    <property type="entry name" value="Asn_synthase"/>
</dbReference>
<evidence type="ECO:0000256" key="2">
    <source>
        <dbReference type="ARBA" id="ARBA00022741"/>
    </source>
</evidence>
<name>A0A6J6QAE5_9ZZZZ</name>
<reference evidence="6" key="1">
    <citation type="submission" date="2020-05" db="EMBL/GenBank/DDBJ databases">
        <authorList>
            <person name="Chiriac C."/>
            <person name="Salcher M."/>
            <person name="Ghai R."/>
            <person name="Kavagutti S V."/>
        </authorList>
    </citation>
    <scope>NUCLEOTIDE SEQUENCE</scope>
</reference>
<dbReference type="PIRSF" id="PIRSF001589">
    <property type="entry name" value="Asn_synthetase_glu-h"/>
    <property type="match status" value="1"/>
</dbReference>
<evidence type="ECO:0000313" key="6">
    <source>
        <dbReference type="EMBL" id="CAB4707676.1"/>
    </source>
</evidence>
<dbReference type="CDD" id="cd00712">
    <property type="entry name" value="AsnB"/>
    <property type="match status" value="1"/>
</dbReference>
<keyword evidence="4" id="KW-0315">Glutamine amidotransferase</keyword>
<dbReference type="GO" id="GO:0005524">
    <property type="term" value="F:ATP binding"/>
    <property type="evidence" value="ECO:0007669"/>
    <property type="project" value="UniProtKB-KW"/>
</dbReference>
<keyword evidence="3" id="KW-0067">ATP-binding</keyword>
<dbReference type="Gene3D" id="3.40.50.620">
    <property type="entry name" value="HUPs"/>
    <property type="match status" value="1"/>
</dbReference>
<dbReference type="InterPro" id="IPR017932">
    <property type="entry name" value="GATase_2_dom"/>
</dbReference>
<dbReference type="NCBIfam" id="TIGR01536">
    <property type="entry name" value="asn_synth_AEB"/>
    <property type="match status" value="1"/>
</dbReference>
<dbReference type="SUPFAM" id="SSF56235">
    <property type="entry name" value="N-terminal nucleophile aminohydrolases (Ntn hydrolases)"/>
    <property type="match status" value="1"/>
</dbReference>
<sequence length="621" mass="67330">MCGIAGIVGAGADALADRVQVMISALNHRGPDEQGVAVFQNAVLGSARLSIIDPAGGHQPLYSPDRQFATVCNGEIYGFERLREQYSQYPFRTGSDCEVVLPLYEEYGSDFLPRLPGTFSLAVWDDRSQTLLMARDRFGERPLYYSTTSDGLLAFASESHALRAAGFGGMTPDPSMVAEMLRQGYVPSGQSIWSDIESIPHASRLRWSLGNTPRVDRWWTPPEVIDGISEDEAALWFRGALDNAVQEQLEADVPVGTFLSGGIDSTTVAALAAAHHPDLHAFTFDMPGESEVAFARDTAAKHAMTLHVLTPDTSNLADEILQLATTWDEPFGDSSSLPSSLLCKFAREHVKVALTGDGADELLGGYLVWARGTLEPGTPGAPALSQESLKTTATPGKAAGSVLSKMKAQLRTRRSATASSVSSRGVSSGSDVARRYASFRQYFTASQLADLGLPAVSANDVDLSTYNYGTADDISRFDLDHYLPGDILVKTDRASMAHGLEVRSPFLDVKVAEGCLALPAHHKVNETHEKLLLRRACGDLWPASVSDRIKQGFGSPMASWLQLPDVAELKHAHLRDPSSALFDLVDRDAVQSLSADDDQRTWNLLMLSIWWSRCRSMVSAP</sequence>
<dbReference type="AlphaFoldDB" id="A0A6J6QAE5"/>
<dbReference type="EMBL" id="CAEZXS010000166">
    <property type="protein sequence ID" value="CAB4707676.1"/>
    <property type="molecule type" value="Genomic_DNA"/>
</dbReference>
<evidence type="ECO:0000256" key="4">
    <source>
        <dbReference type="ARBA" id="ARBA00022962"/>
    </source>
</evidence>
<dbReference type="GO" id="GO:0006529">
    <property type="term" value="P:asparagine biosynthetic process"/>
    <property type="evidence" value="ECO:0007669"/>
    <property type="project" value="InterPro"/>
</dbReference>
<dbReference type="GO" id="GO:0004066">
    <property type="term" value="F:asparagine synthase (glutamine-hydrolyzing) activity"/>
    <property type="evidence" value="ECO:0007669"/>
    <property type="project" value="InterPro"/>
</dbReference>
<evidence type="ECO:0000256" key="1">
    <source>
        <dbReference type="ARBA" id="ARBA00005752"/>
    </source>
</evidence>
<dbReference type="PROSITE" id="PS51278">
    <property type="entry name" value="GATASE_TYPE_2"/>
    <property type="match status" value="1"/>
</dbReference>
<dbReference type="InterPro" id="IPR033738">
    <property type="entry name" value="AsnB_N"/>
</dbReference>
<dbReference type="InterPro" id="IPR029055">
    <property type="entry name" value="Ntn_hydrolases_N"/>
</dbReference>
<dbReference type="PANTHER" id="PTHR43284">
    <property type="entry name" value="ASPARAGINE SYNTHETASE (GLUTAMINE-HYDROLYZING)"/>
    <property type="match status" value="1"/>
</dbReference>
<protein>
    <submittedName>
        <fullName evidence="6">Unannotated protein</fullName>
    </submittedName>
</protein>
<dbReference type="InterPro" id="IPR014729">
    <property type="entry name" value="Rossmann-like_a/b/a_fold"/>
</dbReference>
<evidence type="ECO:0000259" key="5">
    <source>
        <dbReference type="PROSITE" id="PS51278"/>
    </source>
</evidence>
<dbReference type="PANTHER" id="PTHR43284:SF1">
    <property type="entry name" value="ASPARAGINE SYNTHETASE"/>
    <property type="match status" value="1"/>
</dbReference>
<dbReference type="GO" id="GO:0005829">
    <property type="term" value="C:cytosol"/>
    <property type="evidence" value="ECO:0007669"/>
    <property type="project" value="TreeGrafter"/>
</dbReference>
<dbReference type="InterPro" id="IPR051786">
    <property type="entry name" value="ASN_synthetase/amidase"/>
</dbReference>
<dbReference type="Gene3D" id="3.60.20.10">
    <property type="entry name" value="Glutamine Phosphoribosylpyrophosphate, subunit 1, domain 1"/>
    <property type="match status" value="1"/>
</dbReference>
<comment type="similarity">
    <text evidence="1">Belongs to the asparagine synthetase family.</text>
</comment>
<dbReference type="Pfam" id="PF13537">
    <property type="entry name" value="GATase_7"/>
    <property type="match status" value="1"/>
</dbReference>
<feature type="domain" description="Glutamine amidotransferase type-2" evidence="5">
    <location>
        <begin position="2"/>
        <end position="197"/>
    </location>
</feature>
<accession>A0A6J6QAE5</accession>
<gene>
    <name evidence="6" type="ORF">UFOPK2582_01262</name>
</gene>
<keyword evidence="2" id="KW-0547">Nucleotide-binding</keyword>
<dbReference type="SUPFAM" id="SSF52402">
    <property type="entry name" value="Adenine nucleotide alpha hydrolases-like"/>
    <property type="match status" value="1"/>
</dbReference>
<evidence type="ECO:0000256" key="3">
    <source>
        <dbReference type="ARBA" id="ARBA00022840"/>
    </source>
</evidence>
<dbReference type="CDD" id="cd01991">
    <property type="entry name" value="Asn_synthase_B_C"/>
    <property type="match status" value="1"/>
</dbReference>
<organism evidence="6">
    <name type="scientific">freshwater metagenome</name>
    <dbReference type="NCBI Taxonomy" id="449393"/>
    <lineage>
        <taxon>unclassified sequences</taxon>
        <taxon>metagenomes</taxon>
        <taxon>ecological metagenomes</taxon>
    </lineage>
</organism>
<dbReference type="InterPro" id="IPR006426">
    <property type="entry name" value="Asn_synth_AEB"/>
</dbReference>